<dbReference type="SMART" id="SM00184">
    <property type="entry name" value="RING"/>
    <property type="match status" value="1"/>
</dbReference>
<dbReference type="InterPro" id="IPR013083">
    <property type="entry name" value="Znf_RING/FYVE/PHD"/>
</dbReference>
<dbReference type="InterPro" id="IPR001841">
    <property type="entry name" value="Znf_RING"/>
</dbReference>
<evidence type="ECO:0000313" key="7">
    <source>
        <dbReference type="EMBL" id="GAV86472.1"/>
    </source>
</evidence>
<dbReference type="InParanoid" id="A0A1Q3D203"/>
<dbReference type="PROSITE" id="PS50089">
    <property type="entry name" value="ZF_RING_2"/>
    <property type="match status" value="1"/>
</dbReference>
<keyword evidence="1" id="KW-0479">Metal-binding</keyword>
<evidence type="ECO:0000256" key="4">
    <source>
        <dbReference type="PROSITE-ProRule" id="PRU00175"/>
    </source>
</evidence>
<gene>
    <name evidence="7" type="ORF">CFOL_v3_29902</name>
</gene>
<proteinExistence type="predicted"/>
<dbReference type="EMBL" id="BDDD01003918">
    <property type="protein sequence ID" value="GAV86472.1"/>
    <property type="molecule type" value="Genomic_DNA"/>
</dbReference>
<evidence type="ECO:0000256" key="3">
    <source>
        <dbReference type="ARBA" id="ARBA00022833"/>
    </source>
</evidence>
<dbReference type="Gene3D" id="3.30.40.10">
    <property type="entry name" value="Zinc/RING finger domain, C3HC4 (zinc finger)"/>
    <property type="match status" value="1"/>
</dbReference>
<dbReference type="AlphaFoldDB" id="A0A1Q3D203"/>
<keyword evidence="3" id="KW-0862">Zinc</keyword>
<name>A0A1Q3D203_CEPFO</name>
<protein>
    <submittedName>
        <fullName evidence="7">Zf-RING_2 domain-containing protein</fullName>
    </submittedName>
</protein>
<evidence type="ECO:0000259" key="6">
    <source>
        <dbReference type="PROSITE" id="PS50089"/>
    </source>
</evidence>
<evidence type="ECO:0000256" key="5">
    <source>
        <dbReference type="SAM" id="MobiDB-lite"/>
    </source>
</evidence>
<evidence type="ECO:0000256" key="1">
    <source>
        <dbReference type="ARBA" id="ARBA00022723"/>
    </source>
</evidence>
<comment type="caution">
    <text evidence="7">The sequence shown here is derived from an EMBL/GenBank/DDBJ whole genome shotgun (WGS) entry which is preliminary data.</text>
</comment>
<dbReference type="FunCoup" id="A0A1Q3D203">
    <property type="interactions" value="425"/>
</dbReference>
<dbReference type="Proteomes" id="UP000187406">
    <property type="component" value="Unassembled WGS sequence"/>
</dbReference>
<dbReference type="GO" id="GO:0008270">
    <property type="term" value="F:zinc ion binding"/>
    <property type="evidence" value="ECO:0007669"/>
    <property type="project" value="UniProtKB-KW"/>
</dbReference>
<dbReference type="STRING" id="3775.A0A1Q3D203"/>
<dbReference type="GO" id="GO:0005634">
    <property type="term" value="C:nucleus"/>
    <property type="evidence" value="ECO:0007669"/>
    <property type="project" value="TreeGrafter"/>
</dbReference>
<dbReference type="Pfam" id="PF13639">
    <property type="entry name" value="zf-RING_2"/>
    <property type="match status" value="1"/>
</dbReference>
<sequence>MTSASELFYVRRSRVGRPDPDPDSCLPNSESNHRRHHHRHALDGGDPLRRSPQVLSTCHRPSSSSESASVRFNQDTSPYVSSNSVSAETSSSSRSPRLTMNERLPGAVLLARARLLERLRGVSISENRQSGRGTSSTNRRDYILGDDLRLMGAGDWGTVISAGQSDGGLPITDAAHETKKKKPPGLTQEALDCLNLEVFCNLDRVTKRDVLRASWDCSICLESFVEGDELIRLACGHSFHAACLDPWVRTCGDCPYCRRVIYVRIHNHKESTES</sequence>
<organism evidence="7 8">
    <name type="scientific">Cephalotus follicularis</name>
    <name type="common">Albany pitcher plant</name>
    <dbReference type="NCBI Taxonomy" id="3775"/>
    <lineage>
        <taxon>Eukaryota</taxon>
        <taxon>Viridiplantae</taxon>
        <taxon>Streptophyta</taxon>
        <taxon>Embryophyta</taxon>
        <taxon>Tracheophyta</taxon>
        <taxon>Spermatophyta</taxon>
        <taxon>Magnoliopsida</taxon>
        <taxon>eudicotyledons</taxon>
        <taxon>Gunneridae</taxon>
        <taxon>Pentapetalae</taxon>
        <taxon>rosids</taxon>
        <taxon>fabids</taxon>
        <taxon>Oxalidales</taxon>
        <taxon>Cephalotaceae</taxon>
        <taxon>Cephalotus</taxon>
    </lineage>
</organism>
<feature type="region of interest" description="Disordered" evidence="5">
    <location>
        <begin position="1"/>
        <end position="100"/>
    </location>
</feature>
<keyword evidence="2 4" id="KW-0863">Zinc-finger</keyword>
<dbReference type="OrthoDB" id="8062037at2759"/>
<dbReference type="GO" id="GO:0006511">
    <property type="term" value="P:ubiquitin-dependent protein catabolic process"/>
    <property type="evidence" value="ECO:0007669"/>
    <property type="project" value="TreeGrafter"/>
</dbReference>
<dbReference type="PANTHER" id="PTHR45931:SF3">
    <property type="entry name" value="RING ZINC FINGER-CONTAINING PROTEIN"/>
    <property type="match status" value="1"/>
</dbReference>
<dbReference type="InterPro" id="IPR051834">
    <property type="entry name" value="RING_finger_E3_ligase"/>
</dbReference>
<accession>A0A1Q3D203</accession>
<reference evidence="8" key="1">
    <citation type="submission" date="2016-04" db="EMBL/GenBank/DDBJ databases">
        <title>Cephalotus genome sequencing.</title>
        <authorList>
            <person name="Fukushima K."/>
            <person name="Hasebe M."/>
            <person name="Fang X."/>
        </authorList>
    </citation>
    <scope>NUCLEOTIDE SEQUENCE [LARGE SCALE GENOMIC DNA]</scope>
    <source>
        <strain evidence="8">cv. St1</strain>
    </source>
</reference>
<dbReference type="PANTHER" id="PTHR45931">
    <property type="entry name" value="SI:CH211-59O9.10"/>
    <property type="match status" value="1"/>
</dbReference>
<evidence type="ECO:0000256" key="2">
    <source>
        <dbReference type="ARBA" id="ARBA00022771"/>
    </source>
</evidence>
<feature type="domain" description="RING-type" evidence="6">
    <location>
        <begin position="217"/>
        <end position="258"/>
    </location>
</feature>
<keyword evidence="8" id="KW-1185">Reference proteome</keyword>
<dbReference type="SUPFAM" id="SSF57850">
    <property type="entry name" value="RING/U-box"/>
    <property type="match status" value="1"/>
</dbReference>
<feature type="compositionally biased region" description="Polar residues" evidence="5">
    <location>
        <begin position="70"/>
        <end position="80"/>
    </location>
</feature>
<feature type="compositionally biased region" description="Low complexity" evidence="5">
    <location>
        <begin position="81"/>
        <end position="95"/>
    </location>
</feature>
<evidence type="ECO:0000313" key="8">
    <source>
        <dbReference type="Proteomes" id="UP000187406"/>
    </source>
</evidence>
<dbReference type="GO" id="GO:0061630">
    <property type="term" value="F:ubiquitin protein ligase activity"/>
    <property type="evidence" value="ECO:0007669"/>
    <property type="project" value="TreeGrafter"/>
</dbReference>